<proteinExistence type="predicted"/>
<keyword evidence="3" id="KW-1185">Reference proteome</keyword>
<keyword evidence="1" id="KW-1133">Transmembrane helix</keyword>
<feature type="transmembrane region" description="Helical" evidence="1">
    <location>
        <begin position="12"/>
        <end position="34"/>
    </location>
</feature>
<dbReference type="AlphaFoldDB" id="A0A4Z0YAE9"/>
<dbReference type="OrthoDB" id="2047533at2"/>
<accession>A0A4Z0YAE9</accession>
<dbReference type="Proteomes" id="UP000297714">
    <property type="component" value="Unassembled WGS sequence"/>
</dbReference>
<gene>
    <name evidence="2" type="ORF">CAGA_09810</name>
</gene>
<dbReference type="EMBL" id="SRMQ01000003">
    <property type="protein sequence ID" value="TGJ76908.1"/>
    <property type="molecule type" value="Genomic_DNA"/>
</dbReference>
<reference evidence="2 3" key="1">
    <citation type="submission" date="2019-04" db="EMBL/GenBank/DDBJ databases">
        <authorList>
            <person name="Poehlein A."/>
            <person name="Bengelsdorf F.R."/>
            <person name="Duerre P."/>
            <person name="Daniel R."/>
        </authorList>
    </citation>
    <scope>NUCLEOTIDE SEQUENCE [LARGE SCALE GENOMIC DNA]</scope>
    <source>
        <strain evidence="2 3">BS-1</strain>
    </source>
</reference>
<protein>
    <submittedName>
        <fullName evidence="2">Uncharacterized protein</fullName>
    </submittedName>
</protein>
<evidence type="ECO:0000256" key="1">
    <source>
        <dbReference type="SAM" id="Phobius"/>
    </source>
</evidence>
<keyword evidence="1" id="KW-0812">Transmembrane</keyword>
<organism evidence="2 3">
    <name type="scientific">Caproiciproducens galactitolivorans</name>
    <dbReference type="NCBI Taxonomy" id="642589"/>
    <lineage>
        <taxon>Bacteria</taxon>
        <taxon>Bacillati</taxon>
        <taxon>Bacillota</taxon>
        <taxon>Clostridia</taxon>
        <taxon>Eubacteriales</taxon>
        <taxon>Acutalibacteraceae</taxon>
        <taxon>Caproiciproducens</taxon>
    </lineage>
</organism>
<name>A0A4Z0YAE9_9FIRM</name>
<sequence>MKQKRCFNWSVGASSILMIFVVLCLTTFGILSYVTANADNNLSTKNAETVENYYKATALSEEMLRDIDSALLGAANDAKQAAENGDLTRLSNYSQYRSRRELEPAAAILKTDATAQEKASVCYRAFAEMLLTKLNGVTVKAEEDRLAAVYFTQAGSGRRIRTTLTVFPYGSAERYKVTSKNLVNSQPVESGLLDDDTIELWQGNSSAPTE</sequence>
<evidence type="ECO:0000313" key="2">
    <source>
        <dbReference type="EMBL" id="TGJ76908.1"/>
    </source>
</evidence>
<keyword evidence="1" id="KW-0472">Membrane</keyword>
<evidence type="ECO:0000313" key="3">
    <source>
        <dbReference type="Proteomes" id="UP000297714"/>
    </source>
</evidence>
<comment type="caution">
    <text evidence="2">The sequence shown here is derived from an EMBL/GenBank/DDBJ whole genome shotgun (WGS) entry which is preliminary data.</text>
</comment>
<dbReference type="RefSeq" id="WP_135658374.1">
    <property type="nucleotide sequence ID" value="NZ_JAJUFJ010000007.1"/>
</dbReference>